<dbReference type="EMBL" id="BPLR01018460">
    <property type="protein sequence ID" value="GIY99793.1"/>
    <property type="molecule type" value="Genomic_DNA"/>
</dbReference>
<sequence length="109" mass="12531">MVVITIIRTPTLQNILAAGLIVQMLSHHGHHKHHHGHHHGHHHHGHHHHESRHHPNFAHFQHQESRIPPNAFAMQPNPWGYHPQMNLDSLPLSSMSKHWGFQCSGSISQ</sequence>
<reference evidence="2 3" key="1">
    <citation type="submission" date="2021-06" db="EMBL/GenBank/DDBJ databases">
        <title>Caerostris extrusa draft genome.</title>
        <authorList>
            <person name="Kono N."/>
            <person name="Arakawa K."/>
        </authorList>
    </citation>
    <scope>NUCLEOTIDE SEQUENCE [LARGE SCALE GENOMIC DNA]</scope>
</reference>
<comment type="caution">
    <text evidence="2">The sequence shown here is derived from an EMBL/GenBank/DDBJ whole genome shotgun (WGS) entry which is preliminary data.</text>
</comment>
<evidence type="ECO:0000313" key="3">
    <source>
        <dbReference type="Proteomes" id="UP001054945"/>
    </source>
</evidence>
<gene>
    <name evidence="2" type="ORF">CEXT_493901</name>
</gene>
<dbReference type="AlphaFoldDB" id="A0AAV4XZ24"/>
<evidence type="ECO:0000313" key="2">
    <source>
        <dbReference type="EMBL" id="GIY99793.1"/>
    </source>
</evidence>
<dbReference type="Proteomes" id="UP001054945">
    <property type="component" value="Unassembled WGS sequence"/>
</dbReference>
<feature type="region of interest" description="Disordered" evidence="1">
    <location>
        <begin position="28"/>
        <end position="53"/>
    </location>
</feature>
<proteinExistence type="predicted"/>
<name>A0AAV4XZ24_CAEEX</name>
<keyword evidence="3" id="KW-1185">Reference proteome</keyword>
<accession>A0AAV4XZ24</accession>
<evidence type="ECO:0000256" key="1">
    <source>
        <dbReference type="SAM" id="MobiDB-lite"/>
    </source>
</evidence>
<organism evidence="2 3">
    <name type="scientific">Caerostris extrusa</name>
    <name type="common">Bark spider</name>
    <name type="synonym">Caerostris bankana</name>
    <dbReference type="NCBI Taxonomy" id="172846"/>
    <lineage>
        <taxon>Eukaryota</taxon>
        <taxon>Metazoa</taxon>
        <taxon>Ecdysozoa</taxon>
        <taxon>Arthropoda</taxon>
        <taxon>Chelicerata</taxon>
        <taxon>Arachnida</taxon>
        <taxon>Araneae</taxon>
        <taxon>Araneomorphae</taxon>
        <taxon>Entelegynae</taxon>
        <taxon>Araneoidea</taxon>
        <taxon>Araneidae</taxon>
        <taxon>Caerostris</taxon>
    </lineage>
</organism>
<protein>
    <submittedName>
        <fullName evidence="2">Uncharacterized protein</fullName>
    </submittedName>
</protein>